<feature type="signal peptide" evidence="9">
    <location>
        <begin position="1"/>
        <end position="24"/>
    </location>
</feature>
<dbReference type="InterPro" id="IPR019546">
    <property type="entry name" value="TAT_signal_bac_arc"/>
</dbReference>
<keyword evidence="8" id="KW-0472">Membrane</keyword>
<dbReference type="InterPro" id="IPR017896">
    <property type="entry name" value="4Fe4S_Fe-S-bd"/>
</dbReference>
<reference evidence="11 12" key="1">
    <citation type="submission" date="2020-04" db="EMBL/GenBank/DDBJ databases">
        <authorList>
            <consortium name="Desulfovibrio sp. FSS-1 genome sequencing consortium"/>
            <person name="Shimoshige H."/>
            <person name="Kobayashi H."/>
            <person name="Maekawa T."/>
        </authorList>
    </citation>
    <scope>NUCLEOTIDE SEQUENCE [LARGE SCALE GENOMIC DNA]</scope>
    <source>
        <strain evidence="11 12">SIID29052-01</strain>
    </source>
</reference>
<evidence type="ECO:0000256" key="6">
    <source>
        <dbReference type="ARBA" id="ARBA00023004"/>
    </source>
</evidence>
<evidence type="ECO:0000313" key="12">
    <source>
        <dbReference type="Proteomes" id="UP000494245"/>
    </source>
</evidence>
<comment type="subunit">
    <text evidence="2">Heterodimer of a large and a small subunit.</text>
</comment>
<evidence type="ECO:0000256" key="5">
    <source>
        <dbReference type="ARBA" id="ARBA00022737"/>
    </source>
</evidence>
<comment type="caution">
    <text evidence="11">The sequence shown here is derived from an EMBL/GenBank/DDBJ whole genome shotgun (WGS) entry which is preliminary data.</text>
</comment>
<dbReference type="InterPro" id="IPR017900">
    <property type="entry name" value="4Fe4S_Fe_S_CS"/>
</dbReference>
<accession>A0A6V8LXF8</accession>
<dbReference type="Pfam" id="PF13247">
    <property type="entry name" value="Fer4_11"/>
    <property type="match status" value="1"/>
</dbReference>
<dbReference type="CDD" id="cd10561">
    <property type="entry name" value="HybA_like"/>
    <property type="match status" value="1"/>
</dbReference>
<comment type="subcellular location">
    <subcellularLocation>
        <location evidence="1">Periplasm</location>
    </subcellularLocation>
</comment>
<dbReference type="EMBL" id="BLTE01000002">
    <property type="protein sequence ID" value="GFK92965.1"/>
    <property type="molecule type" value="Genomic_DNA"/>
</dbReference>
<organism evidence="11 12">
    <name type="scientific">Fundidesulfovibrio magnetotacticus</name>
    <dbReference type="NCBI Taxonomy" id="2730080"/>
    <lineage>
        <taxon>Bacteria</taxon>
        <taxon>Pseudomonadati</taxon>
        <taxon>Thermodesulfobacteriota</taxon>
        <taxon>Desulfovibrionia</taxon>
        <taxon>Desulfovibrionales</taxon>
        <taxon>Desulfovibrionaceae</taxon>
        <taxon>Fundidesulfovibrio</taxon>
    </lineage>
</organism>
<dbReference type="Gene3D" id="3.30.70.20">
    <property type="match status" value="2"/>
</dbReference>
<evidence type="ECO:0000256" key="9">
    <source>
        <dbReference type="SAM" id="SignalP"/>
    </source>
</evidence>
<keyword evidence="4" id="KW-0479">Metal-binding</keyword>
<dbReference type="InterPro" id="IPR051555">
    <property type="entry name" value="FDH_Electron_Transfer_Unit"/>
</dbReference>
<dbReference type="PROSITE" id="PS00198">
    <property type="entry name" value="4FE4S_FER_1"/>
    <property type="match status" value="1"/>
</dbReference>
<proteinExistence type="predicted"/>
<gene>
    <name evidence="11" type="primary">fdnH</name>
    <name evidence="11" type="ORF">NNJEOMEG_00793</name>
</gene>
<dbReference type="NCBIfam" id="TIGR01409">
    <property type="entry name" value="TAT_signal_seq"/>
    <property type="match status" value="1"/>
</dbReference>
<dbReference type="PANTHER" id="PTHR43545:SF4">
    <property type="entry name" value="IRON-SULFUR PROTEIN"/>
    <property type="match status" value="1"/>
</dbReference>
<dbReference type="PROSITE" id="PS51379">
    <property type="entry name" value="4FE4S_FER_2"/>
    <property type="match status" value="2"/>
</dbReference>
<keyword evidence="3" id="KW-0004">4Fe-4S</keyword>
<dbReference type="GO" id="GO:0042597">
    <property type="term" value="C:periplasmic space"/>
    <property type="evidence" value="ECO:0007669"/>
    <property type="project" value="UniProtKB-SubCell"/>
</dbReference>
<keyword evidence="5" id="KW-0677">Repeat</keyword>
<evidence type="ECO:0000256" key="7">
    <source>
        <dbReference type="ARBA" id="ARBA00023014"/>
    </source>
</evidence>
<keyword evidence="6" id="KW-0408">Iron</keyword>
<dbReference type="RefSeq" id="WP_173081524.1">
    <property type="nucleotide sequence ID" value="NZ_BLTE01000002.1"/>
</dbReference>
<dbReference type="AlphaFoldDB" id="A0A6V8LXF8"/>
<feature type="transmembrane region" description="Helical" evidence="8">
    <location>
        <begin position="273"/>
        <end position="292"/>
    </location>
</feature>
<reference evidence="11 12" key="2">
    <citation type="submission" date="2020-05" db="EMBL/GenBank/DDBJ databases">
        <title>Draft genome sequence of Desulfovibrio sp. strainFSS-1.</title>
        <authorList>
            <person name="Shimoshige H."/>
            <person name="Kobayashi H."/>
            <person name="Maekawa T."/>
        </authorList>
    </citation>
    <scope>NUCLEOTIDE SEQUENCE [LARGE SCALE GENOMIC DNA]</scope>
    <source>
        <strain evidence="11 12">SIID29052-01</strain>
    </source>
</reference>
<dbReference type="SUPFAM" id="SSF54862">
    <property type="entry name" value="4Fe-4S ferredoxins"/>
    <property type="match status" value="1"/>
</dbReference>
<dbReference type="GO" id="GO:0046872">
    <property type="term" value="F:metal ion binding"/>
    <property type="evidence" value="ECO:0007669"/>
    <property type="project" value="UniProtKB-KW"/>
</dbReference>
<dbReference type="GO" id="GO:0051539">
    <property type="term" value="F:4 iron, 4 sulfur cluster binding"/>
    <property type="evidence" value="ECO:0007669"/>
    <property type="project" value="UniProtKB-KW"/>
</dbReference>
<evidence type="ECO:0000313" key="11">
    <source>
        <dbReference type="EMBL" id="GFK92965.1"/>
    </source>
</evidence>
<name>A0A6V8LXF8_9BACT</name>
<dbReference type="Proteomes" id="UP000494245">
    <property type="component" value="Unassembled WGS sequence"/>
</dbReference>
<dbReference type="PANTHER" id="PTHR43545">
    <property type="entry name" value="FORMATE DEHYDROGENASE, NITRATE-INDUCIBLE, IRON-SULFUR SUBUNIT"/>
    <property type="match status" value="1"/>
</dbReference>
<feature type="domain" description="4Fe-4S ferredoxin-type" evidence="10">
    <location>
        <begin position="142"/>
        <end position="171"/>
    </location>
</feature>
<dbReference type="InterPro" id="IPR006311">
    <property type="entry name" value="TAT_signal"/>
</dbReference>
<evidence type="ECO:0000256" key="1">
    <source>
        <dbReference type="ARBA" id="ARBA00004418"/>
    </source>
</evidence>
<evidence type="ECO:0000256" key="8">
    <source>
        <dbReference type="SAM" id="Phobius"/>
    </source>
</evidence>
<keyword evidence="9" id="KW-0732">Signal</keyword>
<evidence type="ECO:0000256" key="4">
    <source>
        <dbReference type="ARBA" id="ARBA00022723"/>
    </source>
</evidence>
<feature type="chain" id="PRO_5028837081" evidence="9">
    <location>
        <begin position="25"/>
        <end position="321"/>
    </location>
</feature>
<sequence>MNRRHFLGLAGAATATALTGQANAAGGHSFNGYPNSYGVLFDASRCIGCRQCELGCNQINSENVTKPWTTLPKKDPKSFEDTKGMNDKARTDATMYTLVNKYMPAAAGGKTPVYKKAQCFHCKEPACASACFVKAFTKTPEGAVVYDGSVCVGCRYCMVACPWNVPAYEYDKLIPYVQKCHMCHPHIKAGKAKLPACVSSCPMEALVWGKREDLIKEAWARIGQVPGRYIPHVYGEREMGGTNWLYISSVPFTQIGLPENVGNTPAPELTSGALGLVPLVACLWPVLLGGIWQITKWKDKRAEDEKQQAVAEALAAERAKK</sequence>
<dbReference type="NCBIfam" id="NF045715">
    <property type="entry name" value="sulf_resp_HmcB"/>
    <property type="match status" value="1"/>
</dbReference>
<feature type="domain" description="4Fe-4S ferredoxin-type" evidence="10">
    <location>
        <begin position="37"/>
        <end position="67"/>
    </location>
</feature>
<keyword evidence="8" id="KW-0812">Transmembrane</keyword>
<dbReference type="InterPro" id="IPR054814">
    <property type="entry name" value="HmcB"/>
</dbReference>
<protein>
    <submittedName>
        <fullName evidence="11">Formate dehydrogenase, nitrate-inducible, iron-sulfur subunit</fullName>
    </submittedName>
</protein>
<evidence type="ECO:0000256" key="3">
    <source>
        <dbReference type="ARBA" id="ARBA00022485"/>
    </source>
</evidence>
<keyword evidence="8" id="KW-1133">Transmembrane helix</keyword>
<dbReference type="PROSITE" id="PS51318">
    <property type="entry name" value="TAT"/>
    <property type="match status" value="1"/>
</dbReference>
<keyword evidence="12" id="KW-1185">Reference proteome</keyword>
<keyword evidence="7" id="KW-0411">Iron-sulfur</keyword>
<evidence type="ECO:0000259" key="10">
    <source>
        <dbReference type="PROSITE" id="PS51379"/>
    </source>
</evidence>
<evidence type="ECO:0000256" key="2">
    <source>
        <dbReference type="ARBA" id="ARBA00011771"/>
    </source>
</evidence>